<dbReference type="KEGG" id="pgs:CPT03_05895"/>
<proteinExistence type="inferred from homology"/>
<sequence length="239" mass="25621">MPITLSPNLFIIVVLLIAMMVICVWARKLTVPASLTAGLIGLFVFAAFGETGILMLVTFFILGVLATAHKKQLKARYHPEITYSMGRNAGQVFANGGVAGLLAILALVDHHHSDLYILMVAASLASALADTLSSELGMVYGRRFYNILTFKKDANGLDGVISLEGTLIGACGACVIALIYTGFDKKSLLVIAAGIIGNITDSLLGATLERKSYLNNDMVNFLNTLVASLFGMMFYYLSK</sequence>
<evidence type="ECO:0000256" key="6">
    <source>
        <dbReference type="SAM" id="Phobius"/>
    </source>
</evidence>
<feature type="transmembrane region" description="Helical" evidence="6">
    <location>
        <begin position="6"/>
        <end position="26"/>
    </location>
</feature>
<dbReference type="EMBL" id="CP024091">
    <property type="protein sequence ID" value="ATP56022.1"/>
    <property type="molecule type" value="Genomic_DNA"/>
</dbReference>
<feature type="transmembrane region" description="Helical" evidence="6">
    <location>
        <begin position="160"/>
        <end position="180"/>
    </location>
</feature>
<dbReference type="Proteomes" id="UP000223749">
    <property type="component" value="Chromosome"/>
</dbReference>
<comment type="similarity">
    <text evidence="2">Belongs to the TMEM19 family.</text>
</comment>
<evidence type="ECO:0000313" key="8">
    <source>
        <dbReference type="Proteomes" id="UP000223749"/>
    </source>
</evidence>
<gene>
    <name evidence="7" type="ORF">CPT03_05895</name>
</gene>
<comment type="subcellular location">
    <subcellularLocation>
        <location evidence="1">Membrane</location>
        <topology evidence="1">Multi-pass membrane protein</topology>
    </subcellularLocation>
</comment>
<evidence type="ECO:0000256" key="2">
    <source>
        <dbReference type="ARBA" id="ARBA00009012"/>
    </source>
</evidence>
<evidence type="ECO:0000256" key="1">
    <source>
        <dbReference type="ARBA" id="ARBA00004141"/>
    </source>
</evidence>
<evidence type="ECO:0000256" key="5">
    <source>
        <dbReference type="ARBA" id="ARBA00023136"/>
    </source>
</evidence>
<dbReference type="AlphaFoldDB" id="A0A2D1U329"/>
<dbReference type="InterPro" id="IPR002794">
    <property type="entry name" value="DUF92_TMEM19"/>
</dbReference>
<keyword evidence="5 6" id="KW-0472">Membrane</keyword>
<keyword evidence="4 6" id="KW-1133">Transmembrane helix</keyword>
<evidence type="ECO:0000313" key="7">
    <source>
        <dbReference type="EMBL" id="ATP56022.1"/>
    </source>
</evidence>
<feature type="transmembrane region" description="Helical" evidence="6">
    <location>
        <begin position="187"/>
        <end position="206"/>
    </location>
</feature>
<dbReference type="OrthoDB" id="9770047at2"/>
<dbReference type="GO" id="GO:0016020">
    <property type="term" value="C:membrane"/>
    <property type="evidence" value="ECO:0007669"/>
    <property type="project" value="UniProtKB-SubCell"/>
</dbReference>
<dbReference type="RefSeq" id="WP_099437964.1">
    <property type="nucleotide sequence ID" value="NZ_CP024091.1"/>
</dbReference>
<keyword evidence="3 6" id="KW-0812">Transmembrane</keyword>
<feature type="transmembrane region" description="Helical" evidence="6">
    <location>
        <begin position="218"/>
        <end position="237"/>
    </location>
</feature>
<organism evidence="7 8">
    <name type="scientific">Pedobacter ginsengisoli</name>
    <dbReference type="NCBI Taxonomy" id="363852"/>
    <lineage>
        <taxon>Bacteria</taxon>
        <taxon>Pseudomonadati</taxon>
        <taxon>Bacteroidota</taxon>
        <taxon>Sphingobacteriia</taxon>
        <taxon>Sphingobacteriales</taxon>
        <taxon>Sphingobacteriaceae</taxon>
        <taxon>Pedobacter</taxon>
    </lineage>
</organism>
<protein>
    <recommendedName>
        <fullName evidence="9">DUF92 domain-containing protein</fullName>
    </recommendedName>
</protein>
<evidence type="ECO:0008006" key="9">
    <source>
        <dbReference type="Google" id="ProtNLM"/>
    </source>
</evidence>
<reference evidence="7 8" key="1">
    <citation type="submission" date="2017-10" db="EMBL/GenBank/DDBJ databases">
        <title>Whole genome of Pedobacter ginsengisoli T01R-27 isolated from tomato rhizosphere.</title>
        <authorList>
            <person name="Weon H.-Y."/>
            <person name="Lee S.A."/>
            <person name="Sang M.K."/>
            <person name="Song J."/>
        </authorList>
    </citation>
    <scope>NUCLEOTIDE SEQUENCE [LARGE SCALE GENOMIC DNA]</scope>
    <source>
        <strain evidence="7 8">T01R-27</strain>
    </source>
</reference>
<keyword evidence="8" id="KW-1185">Reference proteome</keyword>
<evidence type="ECO:0000256" key="4">
    <source>
        <dbReference type="ARBA" id="ARBA00022989"/>
    </source>
</evidence>
<name>A0A2D1U329_9SPHI</name>
<feature type="transmembrane region" description="Helical" evidence="6">
    <location>
        <begin position="115"/>
        <end position="140"/>
    </location>
</feature>
<feature type="transmembrane region" description="Helical" evidence="6">
    <location>
        <begin position="38"/>
        <end position="68"/>
    </location>
</feature>
<dbReference type="PANTHER" id="PTHR13353">
    <property type="entry name" value="TRANSMEMBRANE PROTEIN 19"/>
    <property type="match status" value="1"/>
</dbReference>
<evidence type="ECO:0000256" key="3">
    <source>
        <dbReference type="ARBA" id="ARBA00022692"/>
    </source>
</evidence>
<accession>A0A2D1U329</accession>
<dbReference type="PANTHER" id="PTHR13353:SF5">
    <property type="entry name" value="TRANSMEMBRANE PROTEIN 19"/>
    <property type="match status" value="1"/>
</dbReference>
<feature type="transmembrane region" description="Helical" evidence="6">
    <location>
        <begin position="88"/>
        <end position="108"/>
    </location>
</feature>
<dbReference type="Pfam" id="PF01940">
    <property type="entry name" value="DUF92"/>
    <property type="match status" value="1"/>
</dbReference>